<dbReference type="Gene3D" id="3.40.50.720">
    <property type="entry name" value="NAD(P)-binding Rossmann-like Domain"/>
    <property type="match status" value="1"/>
</dbReference>
<evidence type="ECO:0000313" key="4">
    <source>
        <dbReference type="Proteomes" id="UP000612362"/>
    </source>
</evidence>
<protein>
    <recommendedName>
        <fullName evidence="2">Enoyl reductase (ER) domain-containing protein</fullName>
    </recommendedName>
</protein>
<comment type="caution">
    <text evidence="3">The sequence shown here is derived from an EMBL/GenBank/DDBJ whole genome shotgun (WGS) entry which is preliminary data.</text>
</comment>
<reference evidence="3" key="1">
    <citation type="submission" date="2020-10" db="EMBL/GenBank/DDBJ databases">
        <title>Taxonomic study of unclassified bacteria belonging to the class Ktedonobacteria.</title>
        <authorList>
            <person name="Yabe S."/>
            <person name="Wang C.M."/>
            <person name="Zheng Y."/>
            <person name="Sakai Y."/>
            <person name="Cavaletti L."/>
            <person name="Monciardini P."/>
            <person name="Donadio S."/>
        </authorList>
    </citation>
    <scope>NUCLEOTIDE SEQUENCE</scope>
    <source>
        <strain evidence="3">SOSP1-1</strain>
    </source>
</reference>
<proteinExistence type="predicted"/>
<dbReference type="AlphaFoldDB" id="A0A8J3MX62"/>
<evidence type="ECO:0000313" key="3">
    <source>
        <dbReference type="EMBL" id="GHO49408.1"/>
    </source>
</evidence>
<dbReference type="SMART" id="SM00829">
    <property type="entry name" value="PKS_ER"/>
    <property type="match status" value="1"/>
</dbReference>
<feature type="domain" description="Enoyl reductase (ER)" evidence="2">
    <location>
        <begin position="10"/>
        <end position="189"/>
    </location>
</feature>
<gene>
    <name evidence="3" type="ORF">KSX_75710</name>
</gene>
<dbReference type="PANTHER" id="PTHR44154">
    <property type="entry name" value="QUINONE OXIDOREDUCTASE"/>
    <property type="match status" value="1"/>
</dbReference>
<evidence type="ECO:0000256" key="1">
    <source>
        <dbReference type="ARBA" id="ARBA00022857"/>
    </source>
</evidence>
<dbReference type="PANTHER" id="PTHR44154:SF1">
    <property type="entry name" value="QUINONE OXIDOREDUCTASE"/>
    <property type="match status" value="1"/>
</dbReference>
<organism evidence="3 4">
    <name type="scientific">Ktedonospora formicarum</name>
    <dbReference type="NCBI Taxonomy" id="2778364"/>
    <lineage>
        <taxon>Bacteria</taxon>
        <taxon>Bacillati</taxon>
        <taxon>Chloroflexota</taxon>
        <taxon>Ktedonobacteria</taxon>
        <taxon>Ktedonobacterales</taxon>
        <taxon>Ktedonobacteraceae</taxon>
        <taxon>Ktedonospora</taxon>
    </lineage>
</organism>
<dbReference type="InterPro" id="IPR011032">
    <property type="entry name" value="GroES-like_sf"/>
</dbReference>
<accession>A0A8J3MX62</accession>
<dbReference type="RefSeq" id="WP_220198530.1">
    <property type="nucleotide sequence ID" value="NZ_BNJF01000005.1"/>
</dbReference>
<evidence type="ECO:0000259" key="2">
    <source>
        <dbReference type="SMART" id="SM00829"/>
    </source>
</evidence>
<name>A0A8J3MX62_9CHLR</name>
<dbReference type="InterPro" id="IPR020843">
    <property type="entry name" value="ER"/>
</dbReference>
<dbReference type="SUPFAM" id="SSF50129">
    <property type="entry name" value="GroES-like"/>
    <property type="match status" value="1"/>
</dbReference>
<dbReference type="Proteomes" id="UP000612362">
    <property type="component" value="Unassembled WGS sequence"/>
</dbReference>
<dbReference type="Pfam" id="PF08240">
    <property type="entry name" value="ADH_N"/>
    <property type="match status" value="1"/>
</dbReference>
<keyword evidence="4" id="KW-1185">Reference proteome</keyword>
<keyword evidence="1" id="KW-0521">NADP</keyword>
<dbReference type="Gene3D" id="3.90.180.10">
    <property type="entry name" value="Medium-chain alcohol dehydrogenases, catalytic domain"/>
    <property type="match status" value="1"/>
</dbReference>
<dbReference type="GO" id="GO:0016491">
    <property type="term" value="F:oxidoreductase activity"/>
    <property type="evidence" value="ECO:0007669"/>
    <property type="project" value="InterPro"/>
</dbReference>
<dbReference type="InterPro" id="IPR013154">
    <property type="entry name" value="ADH-like_N"/>
</dbReference>
<sequence length="191" mass="20648">MKAAYIQQTGDISNIRYGDLPTPPIGPCDVLVKVAAVTVNNVDTDIRSGVIQTALPTPFIIGRDMTGIVEKVGKDVSLFHPGERVWANNQGYNGRQGTFAEYVSIAENMLYHLPPTVDLYEAVTVLHSGLIAIIGLFDKAHLRDNECIFINGGDDAIGTAVVQLARAMGHASLLPLPTLRKRNGAKIRART</sequence>
<dbReference type="InterPro" id="IPR051603">
    <property type="entry name" value="Zinc-ADH_QOR/CCCR"/>
</dbReference>
<dbReference type="EMBL" id="BNJF01000005">
    <property type="protein sequence ID" value="GHO49408.1"/>
    <property type="molecule type" value="Genomic_DNA"/>
</dbReference>